<reference evidence="3" key="1">
    <citation type="journal article" date="2019" name="Int. J. Syst. Evol. Microbiol.">
        <title>The Global Catalogue of Microorganisms (GCM) 10K type strain sequencing project: providing services to taxonomists for standard genome sequencing and annotation.</title>
        <authorList>
            <consortium name="The Broad Institute Genomics Platform"/>
            <consortium name="The Broad Institute Genome Sequencing Center for Infectious Disease"/>
            <person name="Wu L."/>
            <person name="Ma J."/>
        </authorList>
    </citation>
    <scope>NUCLEOTIDE SEQUENCE [LARGE SCALE GENOMIC DNA]</scope>
    <source>
        <strain evidence="3">JCM 18959</strain>
    </source>
</reference>
<feature type="region of interest" description="Disordered" evidence="1">
    <location>
        <begin position="38"/>
        <end position="59"/>
    </location>
</feature>
<name>A0ABP9MPD9_9MICO</name>
<evidence type="ECO:0000256" key="1">
    <source>
        <dbReference type="SAM" id="MobiDB-lite"/>
    </source>
</evidence>
<gene>
    <name evidence="2" type="ORF">GCM10025760_33060</name>
</gene>
<dbReference type="EMBL" id="BAABKZ010000005">
    <property type="protein sequence ID" value="GAA5098151.1"/>
    <property type="molecule type" value="Genomic_DNA"/>
</dbReference>
<protein>
    <submittedName>
        <fullName evidence="2">Uncharacterized protein</fullName>
    </submittedName>
</protein>
<comment type="caution">
    <text evidence="2">The sequence shown here is derived from an EMBL/GenBank/DDBJ whole genome shotgun (WGS) entry which is preliminary data.</text>
</comment>
<accession>A0ABP9MPD9</accession>
<keyword evidence="3" id="KW-1185">Reference proteome</keyword>
<proteinExistence type="predicted"/>
<evidence type="ECO:0000313" key="3">
    <source>
        <dbReference type="Proteomes" id="UP001501407"/>
    </source>
</evidence>
<organism evidence="2 3">
    <name type="scientific">Microbacterium yannicii</name>
    <dbReference type="NCBI Taxonomy" id="671622"/>
    <lineage>
        <taxon>Bacteria</taxon>
        <taxon>Bacillati</taxon>
        <taxon>Actinomycetota</taxon>
        <taxon>Actinomycetes</taxon>
        <taxon>Micrococcales</taxon>
        <taxon>Microbacteriaceae</taxon>
        <taxon>Microbacterium</taxon>
    </lineage>
</organism>
<dbReference type="Proteomes" id="UP001501407">
    <property type="component" value="Unassembled WGS sequence"/>
</dbReference>
<evidence type="ECO:0000313" key="2">
    <source>
        <dbReference type="EMBL" id="GAA5098151.1"/>
    </source>
</evidence>
<sequence>MATIAPAEAGGKPVGERAEWECSGVGWGGLRLKLGDRASPLKEVEPEGGEPVDRQDADG</sequence>